<dbReference type="Gene3D" id="2.40.170.20">
    <property type="entry name" value="TonB-dependent receptor, beta-barrel domain"/>
    <property type="match status" value="1"/>
</dbReference>
<evidence type="ECO:0000259" key="14">
    <source>
        <dbReference type="Pfam" id="PF07715"/>
    </source>
</evidence>
<comment type="subcellular location">
    <subcellularLocation>
        <location evidence="1 10">Cell outer membrane</location>
        <topology evidence="1 10">Multi-pass membrane protein</topology>
    </subcellularLocation>
</comment>
<accession>A0A953J8C8</accession>
<feature type="chain" id="PRO_5037935885" evidence="12">
    <location>
        <begin position="24"/>
        <end position="629"/>
    </location>
</feature>
<dbReference type="InterPro" id="IPR000531">
    <property type="entry name" value="Beta-barrel_TonB"/>
</dbReference>
<keyword evidence="9 10" id="KW-0998">Cell outer membrane</keyword>
<evidence type="ECO:0000256" key="6">
    <source>
        <dbReference type="ARBA" id="ARBA00023065"/>
    </source>
</evidence>
<feature type="domain" description="TonB-dependent receptor plug" evidence="14">
    <location>
        <begin position="62"/>
        <end position="166"/>
    </location>
</feature>
<dbReference type="InterPro" id="IPR039426">
    <property type="entry name" value="TonB-dep_rcpt-like"/>
</dbReference>
<gene>
    <name evidence="15" type="ORF">K8I29_02345</name>
</gene>
<feature type="domain" description="TonB-dependent receptor-like beta-barrel" evidence="13">
    <location>
        <begin position="208"/>
        <end position="581"/>
    </location>
</feature>
<dbReference type="AlphaFoldDB" id="A0A953J8C8"/>
<evidence type="ECO:0000256" key="9">
    <source>
        <dbReference type="ARBA" id="ARBA00023237"/>
    </source>
</evidence>
<proteinExistence type="inferred from homology"/>
<name>A0A953J8C8_9BACT</name>
<keyword evidence="3 10" id="KW-1134">Transmembrane beta strand</keyword>
<evidence type="ECO:0000256" key="12">
    <source>
        <dbReference type="SAM" id="SignalP"/>
    </source>
</evidence>
<dbReference type="Pfam" id="PF07715">
    <property type="entry name" value="Plug"/>
    <property type="match status" value="1"/>
</dbReference>
<keyword evidence="4 10" id="KW-0812">Transmembrane</keyword>
<dbReference type="Gene3D" id="2.170.130.10">
    <property type="entry name" value="TonB-dependent receptor, plug domain"/>
    <property type="match status" value="1"/>
</dbReference>
<keyword evidence="2 10" id="KW-0813">Transport</keyword>
<feature type="signal peptide" evidence="12">
    <location>
        <begin position="1"/>
        <end position="23"/>
    </location>
</feature>
<dbReference type="EMBL" id="JAIOIV010000018">
    <property type="protein sequence ID" value="MBZ0155039.1"/>
    <property type="molecule type" value="Genomic_DNA"/>
</dbReference>
<evidence type="ECO:0000256" key="7">
    <source>
        <dbReference type="ARBA" id="ARBA00023077"/>
    </source>
</evidence>
<keyword evidence="6" id="KW-0406">Ion transport</keyword>
<dbReference type="Proteomes" id="UP000705867">
    <property type="component" value="Unassembled WGS sequence"/>
</dbReference>
<sequence length="629" mass="70374">MFLRRGVLFLVACALVAAVPVHAFAEAEHGAAKEPDEKEFLRMFFSEELLVYSATRSPKPIVQVPENISIVTAQEIELMHAHSLADVLNTVVGVQIQAYGGPGAIATSYIQGGDAAHVAVYLDGVRMNSASDNLMDVGFIPVTMIDRIEIIKGPASSVWGSALGGVINVITKWGNTTKPLRGVFSASFGEQNTNHLTGELYGKLNKFSYYLNGERFRSGGLTTNSALSQGNLYTKLRYHPSDALGITFSMGYNEGDRGTGQYEPFDLSFRNSLKYFFTTLSLDYRFSNTLNLNVSLSSLEQIVRNYNEQLSSGIQLSEAVYDNRSQGANIKMIYKKDIHNLVFGLDGEERTLKSNAIGSKQDQLRWAVFMNDTLTLGRFSLVPGLRYDYSDTNGDFISPSLGLTYRITQDILLRGYVARGFNLPTLFATYGDNLLYRSNPNLEVEKVWSYQAGLETTALRYALLKISLFRHDVSDAIGTERVSGSSFTYVNKGRQKRQGMEVEARTVPFYNTSLFAGGTFVDAEDRDTGETIINVPRYTYDFGIRYDDERSLKGLLKGRYLWWNMDSVYGAQYNSFIVDLNLQKTVYLGKGHAVALFVTGHNLFNGSQYWFTAYKNPSRWWEAGLKYSF</sequence>
<organism evidence="15 16">
    <name type="scientific">Candidatus Nitrobium versatile</name>
    <dbReference type="NCBI Taxonomy" id="2884831"/>
    <lineage>
        <taxon>Bacteria</taxon>
        <taxon>Pseudomonadati</taxon>
        <taxon>Nitrospirota</taxon>
        <taxon>Nitrospiria</taxon>
        <taxon>Nitrospirales</taxon>
        <taxon>Nitrospiraceae</taxon>
        <taxon>Candidatus Nitrobium</taxon>
    </lineage>
</organism>
<protein>
    <submittedName>
        <fullName evidence="15">TonB-dependent receptor</fullName>
    </submittedName>
</protein>
<comment type="caution">
    <text evidence="15">The sequence shown here is derived from an EMBL/GenBank/DDBJ whole genome shotgun (WGS) entry which is preliminary data.</text>
</comment>
<dbReference type="GO" id="GO:0009279">
    <property type="term" value="C:cell outer membrane"/>
    <property type="evidence" value="ECO:0007669"/>
    <property type="project" value="UniProtKB-SubCell"/>
</dbReference>
<dbReference type="PANTHER" id="PTHR30069">
    <property type="entry name" value="TONB-DEPENDENT OUTER MEMBRANE RECEPTOR"/>
    <property type="match status" value="1"/>
</dbReference>
<evidence type="ECO:0000256" key="2">
    <source>
        <dbReference type="ARBA" id="ARBA00022448"/>
    </source>
</evidence>
<dbReference type="GO" id="GO:0015344">
    <property type="term" value="F:siderophore uptake transmembrane transporter activity"/>
    <property type="evidence" value="ECO:0007669"/>
    <property type="project" value="TreeGrafter"/>
</dbReference>
<dbReference type="CDD" id="cd01347">
    <property type="entry name" value="ligand_gated_channel"/>
    <property type="match status" value="1"/>
</dbReference>
<keyword evidence="15" id="KW-0675">Receptor</keyword>
<evidence type="ECO:0000313" key="15">
    <source>
        <dbReference type="EMBL" id="MBZ0155039.1"/>
    </source>
</evidence>
<evidence type="ECO:0000313" key="16">
    <source>
        <dbReference type="Proteomes" id="UP000705867"/>
    </source>
</evidence>
<dbReference type="InterPro" id="IPR036942">
    <property type="entry name" value="Beta-barrel_TonB_sf"/>
</dbReference>
<evidence type="ECO:0000256" key="5">
    <source>
        <dbReference type="ARBA" id="ARBA00022729"/>
    </source>
</evidence>
<dbReference type="PROSITE" id="PS52016">
    <property type="entry name" value="TONB_DEPENDENT_REC_3"/>
    <property type="match status" value="1"/>
</dbReference>
<dbReference type="GO" id="GO:0044718">
    <property type="term" value="P:siderophore transmembrane transport"/>
    <property type="evidence" value="ECO:0007669"/>
    <property type="project" value="TreeGrafter"/>
</dbReference>
<keyword evidence="5 12" id="KW-0732">Signal</keyword>
<evidence type="ECO:0000256" key="11">
    <source>
        <dbReference type="RuleBase" id="RU003357"/>
    </source>
</evidence>
<evidence type="ECO:0000256" key="1">
    <source>
        <dbReference type="ARBA" id="ARBA00004571"/>
    </source>
</evidence>
<dbReference type="Pfam" id="PF00593">
    <property type="entry name" value="TonB_dep_Rec_b-barrel"/>
    <property type="match status" value="1"/>
</dbReference>
<reference evidence="15" key="1">
    <citation type="journal article" date="2021" name="bioRxiv">
        <title>Unraveling nitrogen, sulfur and carbon metabolic pathways and microbial community transcriptional responses to substrate deprivation and toxicity stresses in a bioreactor mimicking anoxic brackish coastal sediment conditions.</title>
        <authorList>
            <person name="Martins P.D."/>
            <person name="Echeveste M.J."/>
            <person name="Arshad A."/>
            <person name="Kurth J."/>
            <person name="Ouboter H."/>
            <person name="Jetten M.S.M."/>
            <person name="Welte C.U."/>
        </authorList>
    </citation>
    <scope>NUCLEOTIDE SEQUENCE</scope>
    <source>
        <strain evidence="15">MAG_39</strain>
    </source>
</reference>
<dbReference type="SUPFAM" id="SSF56935">
    <property type="entry name" value="Porins"/>
    <property type="match status" value="1"/>
</dbReference>
<evidence type="ECO:0000256" key="4">
    <source>
        <dbReference type="ARBA" id="ARBA00022692"/>
    </source>
</evidence>
<evidence type="ECO:0000256" key="8">
    <source>
        <dbReference type="ARBA" id="ARBA00023136"/>
    </source>
</evidence>
<keyword evidence="7 11" id="KW-0798">TonB box</keyword>
<dbReference type="PANTHER" id="PTHR30069:SF53">
    <property type="entry name" value="COLICIN I RECEPTOR-RELATED"/>
    <property type="match status" value="1"/>
</dbReference>
<evidence type="ECO:0000259" key="13">
    <source>
        <dbReference type="Pfam" id="PF00593"/>
    </source>
</evidence>
<comment type="similarity">
    <text evidence="10 11">Belongs to the TonB-dependent receptor family.</text>
</comment>
<keyword evidence="8 10" id="KW-0472">Membrane</keyword>
<reference evidence="15" key="2">
    <citation type="submission" date="2021-08" db="EMBL/GenBank/DDBJ databases">
        <authorList>
            <person name="Dalcin Martins P."/>
        </authorList>
    </citation>
    <scope>NUCLEOTIDE SEQUENCE</scope>
    <source>
        <strain evidence="15">MAG_39</strain>
    </source>
</reference>
<evidence type="ECO:0000256" key="10">
    <source>
        <dbReference type="PROSITE-ProRule" id="PRU01360"/>
    </source>
</evidence>
<dbReference type="InterPro" id="IPR012910">
    <property type="entry name" value="Plug_dom"/>
</dbReference>
<evidence type="ECO:0000256" key="3">
    <source>
        <dbReference type="ARBA" id="ARBA00022452"/>
    </source>
</evidence>
<dbReference type="InterPro" id="IPR037066">
    <property type="entry name" value="Plug_dom_sf"/>
</dbReference>